<dbReference type="InterPro" id="IPR011990">
    <property type="entry name" value="TPR-like_helical_dom_sf"/>
</dbReference>
<keyword evidence="9" id="KW-1185">Reference proteome</keyword>
<evidence type="ECO:0000256" key="4">
    <source>
        <dbReference type="PROSITE-ProRule" id="PRU00339"/>
    </source>
</evidence>
<feature type="domain" description="OmpA-like" evidence="7">
    <location>
        <begin position="508"/>
        <end position="652"/>
    </location>
</feature>
<dbReference type="Gene3D" id="3.30.1330.60">
    <property type="entry name" value="OmpA-like domain"/>
    <property type="match status" value="1"/>
</dbReference>
<dbReference type="Gene3D" id="2.60.40.1120">
    <property type="entry name" value="Carboxypeptidase-like, regulatory domain"/>
    <property type="match status" value="1"/>
</dbReference>
<dbReference type="PANTHER" id="PTHR30329:SF21">
    <property type="entry name" value="LIPOPROTEIN YIAD-RELATED"/>
    <property type="match status" value="1"/>
</dbReference>
<dbReference type="SUPFAM" id="SSF103088">
    <property type="entry name" value="OmpA-like"/>
    <property type="match status" value="1"/>
</dbReference>
<organism evidence="8 9">
    <name type="scientific">Duncaniella freteri</name>
    <dbReference type="NCBI Taxonomy" id="2530391"/>
    <lineage>
        <taxon>Bacteria</taxon>
        <taxon>Pseudomonadati</taxon>
        <taxon>Bacteroidota</taxon>
        <taxon>Bacteroidia</taxon>
        <taxon>Bacteroidales</taxon>
        <taxon>Muribaculaceae</taxon>
        <taxon>Duncaniella</taxon>
    </lineage>
</organism>
<dbReference type="SUPFAM" id="SSF82171">
    <property type="entry name" value="DPP6 N-terminal domain-like"/>
    <property type="match status" value="1"/>
</dbReference>
<sequence length="656" mass="73282">MTRLTPLIIYTALSAALLLAACSGAKISVADEQLSRGEYFDAAKTYRKIYNKLSPRKQREQRADVAYKMAECHRLLGQDARAATAYQNALRYGYPDSSIILRLAQAQHGQGAYAKAIDSYEEYLRLFPGDNNASRQLSGARKAAELKKNRTRYVVRNATTFNSRRSDFAPMFNGETLYLSTTNEKVQGTARSEITGMKRSDIWMARKNEHGAWQRPEPVEGDLNSEWDEGICSFSPDGSTMYLTRAERNPSADTGTAIYTSSRQDAQWSAPVKFDITADTLSSYGHPAVSPSGEWLYFTSDMPGYGGKDLWRINLKERSGSLENLGEAINTPGDEMFPYMLTDSIMMFASDGHPGLGGLDIFRATLTPSGGWLVENMGSPINSESDDFGITYASPGREAGYFSSNRGDSRGYDHLYSFELPDLRILISGWVLDNDEEPVPNAIIRIVGNDGSNQKAYAKPDGSFSFQLQRGVNYVMLAGAKGHLNAKQQFTSDTAEEDAEYGIDFILASVTKPNILENIFYDFDKASLRPESRKALDELAAKLRDNPNITIEMASHTDRHGPEEYNISLSQRRAKSVVDYLTEAGIAPDRMRAQGYGKSTPKTVSKRIAREYPQFLEGQLLDETYVLTLPETDREIADQINRRTEFQVLTTDYQMY</sequence>
<dbReference type="InterPro" id="IPR008969">
    <property type="entry name" value="CarboxyPept-like_regulatory"/>
</dbReference>
<evidence type="ECO:0000259" key="7">
    <source>
        <dbReference type="PROSITE" id="PS51123"/>
    </source>
</evidence>
<evidence type="ECO:0000256" key="3">
    <source>
        <dbReference type="ARBA" id="ARBA00023237"/>
    </source>
</evidence>
<dbReference type="SMART" id="SM00028">
    <property type="entry name" value="TPR"/>
    <property type="match status" value="2"/>
</dbReference>
<keyword evidence="6" id="KW-0732">Signal</keyword>
<dbReference type="PRINTS" id="PR01021">
    <property type="entry name" value="OMPADOMAIN"/>
</dbReference>
<dbReference type="Pfam" id="PF13174">
    <property type="entry name" value="TPR_6"/>
    <property type="match status" value="2"/>
</dbReference>
<keyword evidence="4" id="KW-0802">TPR repeat</keyword>
<dbReference type="InterPro" id="IPR050330">
    <property type="entry name" value="Bact_OuterMem_StrucFunc"/>
</dbReference>
<dbReference type="GeneID" id="82150284"/>
<dbReference type="InterPro" id="IPR036737">
    <property type="entry name" value="OmpA-like_sf"/>
</dbReference>
<dbReference type="AlphaFoldDB" id="A0A4Z0V3A2"/>
<keyword evidence="3" id="KW-0998">Cell outer membrane</keyword>
<dbReference type="SUPFAM" id="SSF49464">
    <property type="entry name" value="Carboxypeptidase regulatory domain-like"/>
    <property type="match status" value="1"/>
</dbReference>
<feature type="chain" id="PRO_5021414842" evidence="6">
    <location>
        <begin position="26"/>
        <end position="656"/>
    </location>
</feature>
<evidence type="ECO:0000256" key="1">
    <source>
        <dbReference type="ARBA" id="ARBA00004442"/>
    </source>
</evidence>
<accession>A0A4Z0V3A2</accession>
<dbReference type="PROSITE" id="PS51257">
    <property type="entry name" value="PROKAR_LIPOPROTEIN"/>
    <property type="match status" value="1"/>
</dbReference>
<keyword evidence="2 5" id="KW-0472">Membrane</keyword>
<dbReference type="Gene3D" id="1.25.40.10">
    <property type="entry name" value="Tetratricopeptide repeat domain"/>
    <property type="match status" value="1"/>
</dbReference>
<dbReference type="InterPro" id="IPR019734">
    <property type="entry name" value="TPR_rpt"/>
</dbReference>
<feature type="repeat" description="TPR" evidence="4">
    <location>
        <begin position="97"/>
        <end position="130"/>
    </location>
</feature>
<dbReference type="Pfam" id="PF07676">
    <property type="entry name" value="PD40"/>
    <property type="match status" value="2"/>
</dbReference>
<feature type="signal peptide" evidence="6">
    <location>
        <begin position="1"/>
        <end position="25"/>
    </location>
</feature>
<dbReference type="CDD" id="cd07185">
    <property type="entry name" value="OmpA_C-like"/>
    <property type="match status" value="1"/>
</dbReference>
<proteinExistence type="predicted"/>
<gene>
    <name evidence="8" type="ORF">EZ315_10840</name>
</gene>
<reference evidence="8 9" key="1">
    <citation type="submission" date="2019-02" db="EMBL/GenBank/DDBJ databases">
        <title>Isolation and identification of novel species under the genus Muribaculum.</title>
        <authorList>
            <person name="Miyake S."/>
            <person name="Ding Y."/>
            <person name="Low A."/>
            <person name="Soh M."/>
            <person name="Seedorf H."/>
        </authorList>
    </citation>
    <scope>NUCLEOTIDE SEQUENCE [LARGE SCALE GENOMIC DNA]</scope>
    <source>
        <strain evidence="8 9">TLL-A3</strain>
    </source>
</reference>
<name>A0A4Z0V3A2_9BACT</name>
<dbReference type="InterPro" id="IPR006665">
    <property type="entry name" value="OmpA-like"/>
</dbReference>
<dbReference type="EMBL" id="SJSA01000002">
    <property type="protein sequence ID" value="TGG36358.1"/>
    <property type="molecule type" value="Genomic_DNA"/>
</dbReference>
<comment type="subcellular location">
    <subcellularLocation>
        <location evidence="1">Cell outer membrane</location>
    </subcellularLocation>
</comment>
<evidence type="ECO:0000313" key="8">
    <source>
        <dbReference type="EMBL" id="TGG36358.1"/>
    </source>
</evidence>
<dbReference type="Proteomes" id="UP000297635">
    <property type="component" value="Unassembled WGS sequence"/>
</dbReference>
<evidence type="ECO:0000313" key="9">
    <source>
        <dbReference type="Proteomes" id="UP000297635"/>
    </source>
</evidence>
<dbReference type="PROSITE" id="PS50005">
    <property type="entry name" value="TPR"/>
    <property type="match status" value="1"/>
</dbReference>
<protein>
    <submittedName>
        <fullName evidence="8">Tetratricopeptide repeat protein</fullName>
    </submittedName>
</protein>
<dbReference type="GO" id="GO:0009279">
    <property type="term" value="C:cell outer membrane"/>
    <property type="evidence" value="ECO:0007669"/>
    <property type="project" value="UniProtKB-SubCell"/>
</dbReference>
<dbReference type="SUPFAM" id="SSF48452">
    <property type="entry name" value="TPR-like"/>
    <property type="match status" value="1"/>
</dbReference>
<dbReference type="RefSeq" id="WP_135472097.1">
    <property type="nucleotide sequence ID" value="NZ_CASJDB010000017.1"/>
</dbReference>
<evidence type="ECO:0000256" key="2">
    <source>
        <dbReference type="ARBA" id="ARBA00023136"/>
    </source>
</evidence>
<dbReference type="Gene3D" id="2.120.10.30">
    <property type="entry name" value="TolB, C-terminal domain"/>
    <property type="match status" value="1"/>
</dbReference>
<evidence type="ECO:0000256" key="5">
    <source>
        <dbReference type="PROSITE-ProRule" id="PRU00473"/>
    </source>
</evidence>
<dbReference type="PROSITE" id="PS51123">
    <property type="entry name" value="OMPA_2"/>
    <property type="match status" value="1"/>
</dbReference>
<dbReference type="InterPro" id="IPR011042">
    <property type="entry name" value="6-blade_b-propeller_TolB-like"/>
</dbReference>
<dbReference type="PANTHER" id="PTHR30329">
    <property type="entry name" value="STATOR ELEMENT OF FLAGELLAR MOTOR COMPLEX"/>
    <property type="match status" value="1"/>
</dbReference>
<evidence type="ECO:0000256" key="6">
    <source>
        <dbReference type="SAM" id="SignalP"/>
    </source>
</evidence>
<dbReference type="Pfam" id="PF00691">
    <property type="entry name" value="OmpA"/>
    <property type="match status" value="1"/>
</dbReference>
<comment type="caution">
    <text evidence="8">The sequence shown here is derived from an EMBL/GenBank/DDBJ whole genome shotgun (WGS) entry which is preliminary data.</text>
</comment>
<dbReference type="InterPro" id="IPR011659">
    <property type="entry name" value="WD40"/>
</dbReference>
<dbReference type="InterPro" id="IPR006664">
    <property type="entry name" value="OMP_bac"/>
</dbReference>